<feature type="transmembrane region" description="Helical" evidence="2">
    <location>
        <begin position="243"/>
        <end position="264"/>
    </location>
</feature>
<feature type="region of interest" description="Disordered" evidence="1">
    <location>
        <begin position="169"/>
        <end position="196"/>
    </location>
</feature>
<evidence type="ECO:0000313" key="3">
    <source>
        <dbReference type="EMBL" id="KAJ3509093.1"/>
    </source>
</evidence>
<dbReference type="EMBL" id="JANKHO010000506">
    <property type="protein sequence ID" value="KAJ3509093.1"/>
    <property type="molecule type" value="Genomic_DNA"/>
</dbReference>
<gene>
    <name evidence="3" type="ORF">NLJ89_g5402</name>
</gene>
<dbReference type="OrthoDB" id="8191639at2759"/>
<protein>
    <submittedName>
        <fullName evidence="3">Uncharacterized protein</fullName>
    </submittedName>
</protein>
<keyword evidence="2" id="KW-0812">Transmembrane</keyword>
<dbReference type="Proteomes" id="UP001148786">
    <property type="component" value="Unassembled WGS sequence"/>
</dbReference>
<feature type="transmembrane region" description="Helical" evidence="2">
    <location>
        <begin position="853"/>
        <end position="873"/>
    </location>
</feature>
<feature type="transmembrane region" description="Helical" evidence="2">
    <location>
        <begin position="270"/>
        <end position="292"/>
    </location>
</feature>
<organism evidence="3 4">
    <name type="scientific">Agrocybe chaxingu</name>
    <dbReference type="NCBI Taxonomy" id="84603"/>
    <lineage>
        <taxon>Eukaryota</taxon>
        <taxon>Fungi</taxon>
        <taxon>Dikarya</taxon>
        <taxon>Basidiomycota</taxon>
        <taxon>Agaricomycotina</taxon>
        <taxon>Agaricomycetes</taxon>
        <taxon>Agaricomycetidae</taxon>
        <taxon>Agaricales</taxon>
        <taxon>Agaricineae</taxon>
        <taxon>Strophariaceae</taxon>
        <taxon>Agrocybe</taxon>
    </lineage>
</organism>
<comment type="caution">
    <text evidence="3">The sequence shown here is derived from an EMBL/GenBank/DDBJ whole genome shotgun (WGS) entry which is preliminary data.</text>
</comment>
<reference evidence="3" key="1">
    <citation type="submission" date="2022-07" db="EMBL/GenBank/DDBJ databases">
        <title>Genome Sequence of Agrocybe chaxingu.</title>
        <authorList>
            <person name="Buettner E."/>
        </authorList>
    </citation>
    <scope>NUCLEOTIDE SEQUENCE</scope>
    <source>
        <strain evidence="3">MP-N11</strain>
    </source>
</reference>
<feature type="region of interest" description="Disordered" evidence="1">
    <location>
        <begin position="1"/>
        <end position="111"/>
    </location>
</feature>
<feature type="compositionally biased region" description="Low complexity" evidence="1">
    <location>
        <begin position="42"/>
        <end position="55"/>
    </location>
</feature>
<feature type="compositionally biased region" description="Low complexity" evidence="1">
    <location>
        <begin position="80"/>
        <end position="98"/>
    </location>
</feature>
<proteinExistence type="predicted"/>
<sequence>MSRNPYLRTPPGLSTLSQELVIDDLPRRVSSPPRGPRPLNVRTPPRRSSTNRTSSYDWTPTPPPKDEFADHVPLLPYIGSASRPTSESPTPSSQSSSKPHLRPSPIPTKPYVDSHTIAYAASDSCTTSPTPSPKFKDAYGQSLGLGRPPSSGAYTLIFDNNSPSLYTSAYDPPLPIPKRPRSDTAQCSLDSPSPGFGSATSTTGFLRGSPKFARSRPFSRFSLSGQKEHPFAKDFEVPQWSKFAWHTGFCGLAYPVLLLFVRLAQDRTLFWARLFTGVGCGVIGLILGISLLKLARGILEAATWATVIHQSRVPEGAGVRLKDLAAQSDDHASALTALKLIWDRRNYHGASREYRKFYDARPWSLWIILFLVNVIAAGVLPFVLARFVDIDVHIVHQYQKYYEIAIKGDLSEADIERASNLQAVFENYALTWTLAPFSVHGGLPPVVTFQYGNDTVYFSEVILSQFLPNGSGFGTFETDTTLPSIDLDTHRTSQSQPDSGHDHHEDQEPADWLERGLEQFSPPVELEPGSLIKFPRWGIRIKCAKIPDQQVNIIPLSENNRTYVFTPRDALTPLFAGFAMNFPEILKAPFNFSAAMHENDTVPAVLRASNISLGAMFWDNGVAHSMKSTPLNMGMHPYFIPHPILKIIRSGAGEVGTGFVTVENILVRLNTTYAPHGKFDVLGPYPLPNEDGNMTYIGYDAAVCVELYEPWVLEVYNSSAGAPATVRIRDAIGTLRDLESEEMQGERITDPLVSRGLNSSHMWPAYVAGHQNSVNQIIKDNGRDFYYVPSPTLISFAGGQDPFSYTELSTAYYAKARALADAGNVLPYFVGSGMSVARQYHDRQSTTAVVNKLYTLLAFLVVFLMGAISAFFVPRLPLDIPRRGFDLYSWMTAFQAQELVSERTSVFGKSMDLRDIKEHAGEIRFRYAG</sequence>
<evidence type="ECO:0000313" key="4">
    <source>
        <dbReference type="Proteomes" id="UP001148786"/>
    </source>
</evidence>
<feature type="transmembrane region" description="Helical" evidence="2">
    <location>
        <begin position="363"/>
        <end position="384"/>
    </location>
</feature>
<name>A0A9W8MTM5_9AGAR</name>
<evidence type="ECO:0000256" key="1">
    <source>
        <dbReference type="SAM" id="MobiDB-lite"/>
    </source>
</evidence>
<keyword evidence="2" id="KW-0472">Membrane</keyword>
<keyword evidence="4" id="KW-1185">Reference proteome</keyword>
<keyword evidence="2" id="KW-1133">Transmembrane helix</keyword>
<evidence type="ECO:0000256" key="2">
    <source>
        <dbReference type="SAM" id="Phobius"/>
    </source>
</evidence>
<accession>A0A9W8MTM5</accession>
<dbReference type="AlphaFoldDB" id="A0A9W8MTM5"/>
<feature type="compositionally biased region" description="Basic and acidic residues" evidence="1">
    <location>
        <begin position="499"/>
        <end position="509"/>
    </location>
</feature>
<feature type="region of interest" description="Disordered" evidence="1">
    <location>
        <begin position="485"/>
        <end position="509"/>
    </location>
</feature>